<protein>
    <submittedName>
        <fullName evidence="1">Uncharacterized protein</fullName>
    </submittedName>
</protein>
<dbReference type="AlphaFoldDB" id="A0A291LZR0"/>
<accession>A0A291LZR0</accession>
<evidence type="ECO:0000313" key="1">
    <source>
        <dbReference type="EMBL" id="ATI42107.1"/>
    </source>
</evidence>
<dbReference type="Proteomes" id="UP000219050">
    <property type="component" value="Chromosome"/>
</dbReference>
<proteinExistence type="predicted"/>
<gene>
    <name evidence="1" type="ORF">CBW24_08860</name>
</gene>
<reference evidence="1 2" key="1">
    <citation type="submission" date="2017-05" db="EMBL/GenBank/DDBJ databases">
        <title>Comparative genomic and metabolic analysis of manganese-oxidizing mechanisms in Celeribater manganoxidans DY25T: its adaption to the environment of polymetallic nodule.</title>
        <authorList>
            <person name="Wang X."/>
        </authorList>
    </citation>
    <scope>NUCLEOTIDE SEQUENCE [LARGE SCALE GENOMIC DNA]</scope>
    <source>
        <strain evidence="1 2">DY25</strain>
    </source>
</reference>
<sequence>MRRILKVSDAPGHARALSALILLESEIEAARQARHGAYSYARHVEILIAILAESRLLRLSTEGCG</sequence>
<dbReference type="InterPro" id="IPR045516">
    <property type="entry name" value="DUF6477"/>
</dbReference>
<dbReference type="EMBL" id="CP021404">
    <property type="protein sequence ID" value="ATI42107.1"/>
    <property type="molecule type" value="Genomic_DNA"/>
</dbReference>
<organism evidence="1 2">
    <name type="scientific">Pacificitalea manganoxidans</name>
    <dbReference type="NCBI Taxonomy" id="1411902"/>
    <lineage>
        <taxon>Bacteria</taxon>
        <taxon>Pseudomonadati</taxon>
        <taxon>Pseudomonadota</taxon>
        <taxon>Alphaproteobacteria</taxon>
        <taxon>Rhodobacterales</taxon>
        <taxon>Paracoccaceae</taxon>
        <taxon>Pacificitalea</taxon>
    </lineage>
</organism>
<dbReference type="KEGG" id="cmag:CBW24_08860"/>
<dbReference type="Pfam" id="PF20083">
    <property type="entry name" value="DUF6477"/>
    <property type="match status" value="1"/>
</dbReference>
<evidence type="ECO:0000313" key="2">
    <source>
        <dbReference type="Proteomes" id="UP000219050"/>
    </source>
</evidence>
<name>A0A291LZR0_9RHOB</name>
<keyword evidence="2" id="KW-1185">Reference proteome</keyword>